<dbReference type="InterPro" id="IPR000719">
    <property type="entry name" value="Prot_kinase_dom"/>
</dbReference>
<dbReference type="InterPro" id="IPR011009">
    <property type="entry name" value="Kinase-like_dom_sf"/>
</dbReference>
<accession>A0AAD5X3K5</accession>
<dbReference type="Pfam" id="PF00069">
    <property type="entry name" value="Pkinase"/>
    <property type="match status" value="1"/>
</dbReference>
<dbReference type="SMART" id="SM00220">
    <property type="entry name" value="S_TKc"/>
    <property type="match status" value="1"/>
</dbReference>
<comment type="caution">
    <text evidence="2">The sequence shown here is derived from an EMBL/GenBank/DDBJ whole genome shotgun (WGS) entry which is preliminary data.</text>
</comment>
<evidence type="ECO:0000313" key="3">
    <source>
        <dbReference type="Proteomes" id="UP001212841"/>
    </source>
</evidence>
<gene>
    <name evidence="2" type="primary">CAMK4</name>
    <name evidence="2" type="ORF">HK097_004305</name>
</gene>
<dbReference type="Gene3D" id="1.10.510.10">
    <property type="entry name" value="Transferase(Phosphotransferase) domain 1"/>
    <property type="match status" value="1"/>
</dbReference>
<keyword evidence="3" id="KW-1185">Reference proteome</keyword>
<feature type="domain" description="Protein kinase" evidence="1">
    <location>
        <begin position="1"/>
        <end position="293"/>
    </location>
</feature>
<proteinExistence type="predicted"/>
<dbReference type="AlphaFoldDB" id="A0AAD5X3K5"/>
<dbReference type="PROSITE" id="PS50011">
    <property type="entry name" value="PROTEIN_KINASE_DOM"/>
    <property type="match status" value="1"/>
</dbReference>
<dbReference type="PROSITE" id="PS00109">
    <property type="entry name" value="PROTEIN_KINASE_TYR"/>
    <property type="match status" value="1"/>
</dbReference>
<evidence type="ECO:0000259" key="1">
    <source>
        <dbReference type="PROSITE" id="PS50011"/>
    </source>
</evidence>
<dbReference type="PANTHER" id="PTHR24347">
    <property type="entry name" value="SERINE/THREONINE-PROTEIN KINASE"/>
    <property type="match status" value="1"/>
</dbReference>
<dbReference type="Proteomes" id="UP001212841">
    <property type="component" value="Unassembled WGS sequence"/>
</dbReference>
<dbReference type="InterPro" id="IPR008266">
    <property type="entry name" value="Tyr_kinase_AS"/>
</dbReference>
<dbReference type="GO" id="GO:0005524">
    <property type="term" value="F:ATP binding"/>
    <property type="evidence" value="ECO:0007669"/>
    <property type="project" value="InterPro"/>
</dbReference>
<dbReference type="SUPFAM" id="SSF56112">
    <property type="entry name" value="Protein kinase-like (PK-like)"/>
    <property type="match status" value="1"/>
</dbReference>
<dbReference type="EMBL" id="JADGJD010000209">
    <property type="protein sequence ID" value="KAJ3053418.1"/>
    <property type="molecule type" value="Genomic_DNA"/>
</dbReference>
<reference evidence="2" key="1">
    <citation type="submission" date="2020-05" db="EMBL/GenBank/DDBJ databases">
        <title>Phylogenomic resolution of chytrid fungi.</title>
        <authorList>
            <person name="Stajich J.E."/>
            <person name="Amses K."/>
            <person name="Simmons R."/>
            <person name="Seto K."/>
            <person name="Myers J."/>
            <person name="Bonds A."/>
            <person name="Quandt C.A."/>
            <person name="Barry K."/>
            <person name="Liu P."/>
            <person name="Grigoriev I."/>
            <person name="Longcore J.E."/>
            <person name="James T.Y."/>
        </authorList>
    </citation>
    <scope>NUCLEOTIDE SEQUENCE</scope>
    <source>
        <strain evidence="2">JEL0318</strain>
    </source>
</reference>
<name>A0AAD5X3K5_9FUNG</name>
<protein>
    <submittedName>
        <fullName evidence="2">Calcium/calmodulin-dependent protein kinase type IV</fullName>
    </submittedName>
</protein>
<keyword evidence="2" id="KW-0418">Kinase</keyword>
<dbReference type="GO" id="GO:0004672">
    <property type="term" value="F:protein kinase activity"/>
    <property type="evidence" value="ECO:0007669"/>
    <property type="project" value="InterPro"/>
</dbReference>
<sequence length="334" mass="36576">MKPPQSPPHSDIAKAAESFIPKVKKPSERYVCNPDIVGTKTDLSSIHFAFDTSNNRAPVVLKHIFDAAIAQDELNILRCINDADVPHCVKLVDAYIDEESGAQVLVFPQLNKISAGQLDLVKVARYMKQIATALKAVHALNIVHLDLTLCNLMLDDSDNIVIIDWGLARFCSPKETHPVGRGTAGYIAPEMFTGMCTSTSPDIYSTGVILGQWLEPYLPSCYLSNLGSKLVRPCNTSAIARRIADRMEAQRYGYEIPPWAPMIAAAADMLMRMFEAESDKRVTAGQMLGCKFLTAGDGEFGGTDLASHVTSSVLRASQCGGSREREPTVVIRYR</sequence>
<keyword evidence="2" id="KW-0808">Transferase</keyword>
<organism evidence="2 3">
    <name type="scientific">Rhizophlyctis rosea</name>
    <dbReference type="NCBI Taxonomy" id="64517"/>
    <lineage>
        <taxon>Eukaryota</taxon>
        <taxon>Fungi</taxon>
        <taxon>Fungi incertae sedis</taxon>
        <taxon>Chytridiomycota</taxon>
        <taxon>Chytridiomycota incertae sedis</taxon>
        <taxon>Chytridiomycetes</taxon>
        <taxon>Rhizophlyctidales</taxon>
        <taxon>Rhizophlyctidaceae</taxon>
        <taxon>Rhizophlyctis</taxon>
    </lineage>
</organism>
<evidence type="ECO:0000313" key="2">
    <source>
        <dbReference type="EMBL" id="KAJ3053418.1"/>
    </source>
</evidence>